<evidence type="ECO:0000256" key="9">
    <source>
        <dbReference type="ARBA" id="ARBA00022968"/>
    </source>
</evidence>
<dbReference type="Proteomes" id="UP000276133">
    <property type="component" value="Unassembled WGS sequence"/>
</dbReference>
<dbReference type="GO" id="GO:0000139">
    <property type="term" value="C:Golgi membrane"/>
    <property type="evidence" value="ECO:0007669"/>
    <property type="project" value="UniProtKB-SubCell"/>
</dbReference>
<keyword evidence="13" id="KW-0464">Manganese</keyword>
<keyword evidence="10 15" id="KW-1133">Transmembrane helix</keyword>
<gene>
    <name evidence="17" type="ORF">BpHYR1_054569</name>
</gene>
<evidence type="ECO:0000259" key="16">
    <source>
        <dbReference type="Pfam" id="PF15711"/>
    </source>
</evidence>
<dbReference type="PROSITE" id="PS52031">
    <property type="entry name" value="GG_LECTIN"/>
    <property type="match status" value="2"/>
</dbReference>
<dbReference type="OrthoDB" id="440755at2759"/>
<feature type="domain" description="ILEI/PANDER" evidence="16">
    <location>
        <begin position="136"/>
        <end position="223"/>
    </location>
</feature>
<dbReference type="InterPro" id="IPR039477">
    <property type="entry name" value="ILEI/PANDER_dom"/>
</dbReference>
<evidence type="ECO:0000313" key="17">
    <source>
        <dbReference type="EMBL" id="RNA19337.1"/>
    </source>
</evidence>
<dbReference type="EMBL" id="REGN01004068">
    <property type="protein sequence ID" value="RNA19337.1"/>
    <property type="molecule type" value="Genomic_DNA"/>
</dbReference>
<dbReference type="PANTHER" id="PTHR46396">
    <property type="entry name" value="PROTEIN O-LINKED-MANNOSE BETA-1,2-N-ACETYLGLUCOSAMINYLTRANSFERASE 1"/>
    <property type="match status" value="1"/>
</dbReference>
<feature type="domain" description="ILEI/PANDER" evidence="16">
    <location>
        <begin position="327"/>
        <end position="406"/>
    </location>
</feature>
<evidence type="ECO:0000256" key="11">
    <source>
        <dbReference type="ARBA" id="ARBA00023034"/>
    </source>
</evidence>
<dbReference type="Gene3D" id="3.90.550.10">
    <property type="entry name" value="Spore Coat Polysaccharide Biosynthesis Protein SpsA, Chain A"/>
    <property type="match status" value="1"/>
</dbReference>
<evidence type="ECO:0000256" key="10">
    <source>
        <dbReference type="ARBA" id="ARBA00022989"/>
    </source>
</evidence>
<dbReference type="GO" id="GO:0046872">
    <property type="term" value="F:metal ion binding"/>
    <property type="evidence" value="ECO:0007669"/>
    <property type="project" value="UniProtKB-KW"/>
</dbReference>
<dbReference type="PANTHER" id="PTHR46396:SF2">
    <property type="entry name" value="ILEI_PANDER DOMAIN-CONTAINING PROTEIN"/>
    <property type="match status" value="1"/>
</dbReference>
<evidence type="ECO:0000256" key="1">
    <source>
        <dbReference type="ARBA" id="ARBA00001936"/>
    </source>
</evidence>
<evidence type="ECO:0000256" key="3">
    <source>
        <dbReference type="ARBA" id="ARBA00004922"/>
    </source>
</evidence>
<keyword evidence="12 15" id="KW-0472">Membrane</keyword>
<keyword evidence="18" id="KW-1185">Reference proteome</keyword>
<reference evidence="17 18" key="1">
    <citation type="journal article" date="2018" name="Sci. Rep.">
        <title>Genomic signatures of local adaptation to the degree of environmental predictability in rotifers.</title>
        <authorList>
            <person name="Franch-Gras L."/>
            <person name="Hahn C."/>
            <person name="Garcia-Roger E.M."/>
            <person name="Carmona M.J."/>
            <person name="Serra M."/>
            <person name="Gomez A."/>
        </authorList>
    </citation>
    <scope>NUCLEOTIDE SEQUENCE [LARGE SCALE GENOMIC DNA]</scope>
    <source>
        <strain evidence="17">HYR1</strain>
    </source>
</reference>
<feature type="transmembrane region" description="Helical" evidence="15">
    <location>
        <begin position="12"/>
        <end position="32"/>
    </location>
</feature>
<keyword evidence="5 17" id="KW-0328">Glycosyltransferase</keyword>
<dbReference type="InterPro" id="IPR004139">
    <property type="entry name" value="Glyco_trans_13"/>
</dbReference>
<proteinExistence type="inferred from homology"/>
<comment type="similarity">
    <text evidence="4">Belongs to the glycosyltransferase 13 family.</text>
</comment>
<dbReference type="UniPathway" id="UPA00378"/>
<keyword evidence="9" id="KW-0735">Signal-anchor</keyword>
<dbReference type="GO" id="GO:0047223">
    <property type="term" value="F:beta-1,3-galactosyl-O-glycosyl-glycoprotein beta-1,3-N-acetylglucosaminyltransferase activity"/>
    <property type="evidence" value="ECO:0007669"/>
    <property type="project" value="TreeGrafter"/>
</dbReference>
<keyword evidence="7 15" id="KW-0812">Transmembrane</keyword>
<evidence type="ECO:0000256" key="14">
    <source>
        <dbReference type="SAM" id="MobiDB-lite"/>
    </source>
</evidence>
<evidence type="ECO:0000256" key="8">
    <source>
        <dbReference type="ARBA" id="ARBA00022723"/>
    </source>
</evidence>
<feature type="region of interest" description="Disordered" evidence="14">
    <location>
        <begin position="64"/>
        <end position="86"/>
    </location>
</feature>
<evidence type="ECO:0000256" key="7">
    <source>
        <dbReference type="ARBA" id="ARBA00022692"/>
    </source>
</evidence>
<evidence type="ECO:0000256" key="2">
    <source>
        <dbReference type="ARBA" id="ARBA00004323"/>
    </source>
</evidence>
<dbReference type="AlphaFoldDB" id="A0A3M7R6Z0"/>
<dbReference type="InterPro" id="IPR052463">
    <property type="entry name" value="O-linked_mannose_GnT"/>
</dbReference>
<sequence length="869" mass="99546">MPNIKRLIIKRFGGTANFLIFVLFLFVLYLTAKNYFTESSHSQELISNRIDSGIKNSEHVKTEAENKLKNENQEKKPKYLPNHGKPDPECEIEEKCTAQSVAYKLVSGQGMDKYPVICLNGKLLLSKNLPDNKIGRGINLIVIDQNNLEVKSMDAYDTYTDDTNFYRYITKNTKDGDIVMIASFDEMANALRETSIKAMESYGSQLFGNIKFRDGFVMIGQRGVVKGKAIEYIEPKGKKDFAAQAKITGCANFPLGTLSAVKFMEKNVIDQDQILVGNYLKNCGLRDDCKAEEFAVHVYTGKNDRDEPRICVDGRYVIARGINDAGRGINIVVVGNGKEVLKTAHFDTYVEDSTNLEIFLEGLNDNVVIIAVTFDEASTNLKHLSKLLFKDLGSQFIDKFSFRSGWLGNLARNLFFDLGSGLIQNLKHRDAWIFVGRKGIDGFSPIEEISYASADKSFPPVLDKKFCVPQTLKGMRIRPDPLPNQNDRRRDFCSRYDGYGDFCMNENVDKPLNPAPLINKTLENHAVFKTPIFIISSMSHTSLRMTLETIIMQPGVQRSQIFVCIDEKLDELWSLVDLFGFRYCKIESSYNYTEIYRKALVQAFETDLTDSNENVIIIEEDLILSPDFLYFFTQLYDTFTKDPNIAAISTWNPNGFTQLDGSSSFVYRTNEFPGLAYMLKKSVYDVYIKDSFYDCCSNRAWYNWNLIDKKTKQSVVMDVLVPDVSRSFRRPYDISSDDYSFLNNLINRKRRTNLIPFPELVELSSLVSRDSYDNFLKKTLKSAIEFPNYQNCFKMGNVSLPQTTNQYYKIIYVQENESDLEKLKELCNCFHLFFDQEKAPKGLYQNNVLRFHARKNNYIFVGSKSKLLL</sequence>
<protein>
    <submittedName>
        <fullName evidence="17">O-linked-mannose beta-1-2-N-acetylglucosaminyltransferase 1-like</fullName>
    </submittedName>
</protein>
<evidence type="ECO:0000256" key="6">
    <source>
        <dbReference type="ARBA" id="ARBA00022679"/>
    </source>
</evidence>
<comment type="caution">
    <text evidence="17">The sequence shown here is derived from an EMBL/GenBank/DDBJ whole genome shotgun (WGS) entry which is preliminary data.</text>
</comment>
<evidence type="ECO:0000313" key="18">
    <source>
        <dbReference type="Proteomes" id="UP000276133"/>
    </source>
</evidence>
<comment type="cofactor">
    <cofactor evidence="1">
        <name>Mn(2+)</name>
        <dbReference type="ChEBI" id="CHEBI:29035"/>
    </cofactor>
</comment>
<dbReference type="SUPFAM" id="SSF53448">
    <property type="entry name" value="Nucleotide-diphospho-sugar transferases"/>
    <property type="match status" value="1"/>
</dbReference>
<evidence type="ECO:0000256" key="13">
    <source>
        <dbReference type="ARBA" id="ARBA00023211"/>
    </source>
</evidence>
<keyword evidence="6 17" id="KW-0808">Transferase</keyword>
<evidence type="ECO:0000256" key="15">
    <source>
        <dbReference type="SAM" id="Phobius"/>
    </source>
</evidence>
<keyword evidence="8" id="KW-0479">Metal-binding</keyword>
<feature type="compositionally biased region" description="Basic and acidic residues" evidence="14">
    <location>
        <begin position="64"/>
        <end position="77"/>
    </location>
</feature>
<organism evidence="17 18">
    <name type="scientific">Brachionus plicatilis</name>
    <name type="common">Marine rotifer</name>
    <name type="synonym">Brachionus muelleri</name>
    <dbReference type="NCBI Taxonomy" id="10195"/>
    <lineage>
        <taxon>Eukaryota</taxon>
        <taxon>Metazoa</taxon>
        <taxon>Spiralia</taxon>
        <taxon>Gnathifera</taxon>
        <taxon>Rotifera</taxon>
        <taxon>Eurotatoria</taxon>
        <taxon>Monogononta</taxon>
        <taxon>Pseudotrocha</taxon>
        <taxon>Ploima</taxon>
        <taxon>Brachionidae</taxon>
        <taxon>Brachionus</taxon>
    </lineage>
</organism>
<evidence type="ECO:0000256" key="5">
    <source>
        <dbReference type="ARBA" id="ARBA00022676"/>
    </source>
</evidence>
<evidence type="ECO:0000256" key="12">
    <source>
        <dbReference type="ARBA" id="ARBA00023136"/>
    </source>
</evidence>
<keyword evidence="11" id="KW-0333">Golgi apparatus</keyword>
<dbReference type="GO" id="GO:0016266">
    <property type="term" value="P:protein O-linked glycosylation via N-acetyl-galactosamine"/>
    <property type="evidence" value="ECO:0007669"/>
    <property type="project" value="TreeGrafter"/>
</dbReference>
<comment type="subcellular location">
    <subcellularLocation>
        <location evidence="2">Golgi apparatus membrane</location>
        <topology evidence="2">Single-pass type II membrane protein</topology>
    </subcellularLocation>
</comment>
<dbReference type="Pfam" id="PF15711">
    <property type="entry name" value="ILEI"/>
    <property type="match status" value="3"/>
</dbReference>
<feature type="domain" description="ILEI/PANDER" evidence="16">
    <location>
        <begin position="409"/>
        <end position="439"/>
    </location>
</feature>
<evidence type="ECO:0000256" key="4">
    <source>
        <dbReference type="ARBA" id="ARBA00006492"/>
    </source>
</evidence>
<dbReference type="InterPro" id="IPR029044">
    <property type="entry name" value="Nucleotide-diphossugar_trans"/>
</dbReference>
<comment type="pathway">
    <text evidence="3">Protein modification; protein glycosylation.</text>
</comment>
<accession>A0A3M7R6Z0</accession>
<dbReference type="STRING" id="10195.A0A3M7R6Z0"/>
<name>A0A3M7R6Z0_BRAPC</name>
<dbReference type="Pfam" id="PF03071">
    <property type="entry name" value="GNT-I"/>
    <property type="match status" value="1"/>
</dbReference>